<keyword evidence="3" id="KW-1185">Reference proteome</keyword>
<sequence>MNANQLLNMVTRLLMRRVVGKGVDAGINAASRAVSKRGGTGQEPQGAPNPQVGETAKRAKQAMRVTRRMGRF</sequence>
<feature type="region of interest" description="Disordered" evidence="1">
    <location>
        <begin position="33"/>
        <end position="72"/>
    </location>
</feature>
<reference evidence="2 3" key="1">
    <citation type="submission" date="2018-04" db="EMBL/GenBank/DDBJ databases">
        <title>Genomic Encyclopedia of Archaeal and Bacterial Type Strains, Phase II (KMG-II): from individual species to whole genera.</title>
        <authorList>
            <person name="Goeker M."/>
        </authorList>
    </citation>
    <scope>NUCLEOTIDE SEQUENCE [LARGE SCALE GENOMIC DNA]</scope>
    <source>
        <strain evidence="2 3">DSM 18064</strain>
    </source>
</reference>
<evidence type="ECO:0000256" key="1">
    <source>
        <dbReference type="SAM" id="MobiDB-lite"/>
    </source>
</evidence>
<dbReference type="AlphaFoldDB" id="A0A2T5BVM8"/>
<feature type="compositionally biased region" description="Basic residues" evidence="1">
    <location>
        <begin position="58"/>
        <end position="72"/>
    </location>
</feature>
<dbReference type="RefSeq" id="WP_107890914.1">
    <property type="nucleotide sequence ID" value="NZ_NHSI01000018.1"/>
</dbReference>
<dbReference type="Proteomes" id="UP000243859">
    <property type="component" value="Unassembled WGS sequence"/>
</dbReference>
<evidence type="ECO:0000313" key="3">
    <source>
        <dbReference type="Proteomes" id="UP000243859"/>
    </source>
</evidence>
<gene>
    <name evidence="2" type="ORF">C8N32_102163</name>
</gene>
<proteinExistence type="predicted"/>
<protein>
    <submittedName>
        <fullName evidence="2">Uncharacterized protein</fullName>
    </submittedName>
</protein>
<comment type="caution">
    <text evidence="2">The sequence shown here is derived from an EMBL/GenBank/DDBJ whole genome shotgun (WGS) entry which is preliminary data.</text>
</comment>
<dbReference type="EMBL" id="QAAA01000002">
    <property type="protein sequence ID" value="PTN03636.1"/>
    <property type="molecule type" value="Genomic_DNA"/>
</dbReference>
<organism evidence="2 3">
    <name type="scientific">Rhodovulum imhoffii</name>
    <dbReference type="NCBI Taxonomy" id="365340"/>
    <lineage>
        <taxon>Bacteria</taxon>
        <taxon>Pseudomonadati</taxon>
        <taxon>Pseudomonadota</taxon>
        <taxon>Alphaproteobacteria</taxon>
        <taxon>Rhodobacterales</taxon>
        <taxon>Paracoccaceae</taxon>
        <taxon>Rhodovulum</taxon>
    </lineage>
</organism>
<evidence type="ECO:0000313" key="2">
    <source>
        <dbReference type="EMBL" id="PTN03636.1"/>
    </source>
</evidence>
<name>A0A2T5BVM8_9RHOB</name>
<dbReference type="OrthoDB" id="7876991at2"/>
<accession>A0A2T5BVM8</accession>